<comment type="caution">
    <text evidence="3">The sequence shown here is derived from an EMBL/GenBank/DDBJ whole genome shotgun (WGS) entry which is preliminary data.</text>
</comment>
<name>A0A367KJ12_RHIST</name>
<dbReference type="GO" id="GO:0006688">
    <property type="term" value="P:glycosphingolipid biosynthetic process"/>
    <property type="evidence" value="ECO:0007669"/>
    <property type="project" value="TreeGrafter"/>
</dbReference>
<evidence type="ECO:0000313" key="3">
    <source>
        <dbReference type="EMBL" id="RCI02141.1"/>
    </source>
</evidence>
<keyword evidence="4" id="KW-1185">Reference proteome</keyword>
<dbReference type="PANTHER" id="PTHR12042">
    <property type="entry name" value="LACTOSYLCERAMIDE 4-ALPHA-GALACTOSYLTRANSFERASE ALPHA- 1,4-GALACTOSYLTRANSFERASE"/>
    <property type="match status" value="1"/>
</dbReference>
<dbReference type="InterPro" id="IPR007577">
    <property type="entry name" value="GlycoTrfase_DXD_sugar-bd_CS"/>
</dbReference>
<dbReference type="InterPro" id="IPR051981">
    <property type="entry name" value="Glycosyltransf_32"/>
</dbReference>
<evidence type="ECO:0000256" key="1">
    <source>
        <dbReference type="ARBA" id="ARBA00009003"/>
    </source>
</evidence>
<organism evidence="3 4">
    <name type="scientific">Rhizopus stolonifer</name>
    <name type="common">Rhizopus nigricans</name>
    <dbReference type="NCBI Taxonomy" id="4846"/>
    <lineage>
        <taxon>Eukaryota</taxon>
        <taxon>Fungi</taxon>
        <taxon>Fungi incertae sedis</taxon>
        <taxon>Mucoromycota</taxon>
        <taxon>Mucoromycotina</taxon>
        <taxon>Mucoromycetes</taxon>
        <taxon>Mucorales</taxon>
        <taxon>Mucorineae</taxon>
        <taxon>Rhizopodaceae</taxon>
        <taxon>Rhizopus</taxon>
    </lineage>
</organism>
<dbReference type="GO" id="GO:0016758">
    <property type="term" value="F:hexosyltransferase activity"/>
    <property type="evidence" value="ECO:0007669"/>
    <property type="project" value="TreeGrafter"/>
</dbReference>
<evidence type="ECO:0000256" key="2">
    <source>
        <dbReference type="SAM" id="Phobius"/>
    </source>
</evidence>
<dbReference type="Gene3D" id="3.90.550.20">
    <property type="match status" value="1"/>
</dbReference>
<dbReference type="EMBL" id="PJQM01001513">
    <property type="protein sequence ID" value="RCI02141.1"/>
    <property type="molecule type" value="Genomic_DNA"/>
</dbReference>
<dbReference type="PANTHER" id="PTHR12042:SF21">
    <property type="entry name" value="ALPHA1,4-GALACTOSYLTRANSFERASE 1-RELATED"/>
    <property type="match status" value="1"/>
</dbReference>
<sequence>MAWINRITQILASPESWIKKNRRATLHLLKWAAVLITVGIFSFFMLCRLEVNAHVFLRTWLSPQTPALIEPLSKCFDNIPSDSRYYQGNRKFTVNFVPGLPVWEANTCYDFAKLFQTSRYPYEGSQSFHTYWSSNLTDNFDEKPMATLRSFAATQSTNHTLTLWIPKEDEYRLSLSEGWKSLQTTDRIHYQVIEPKSLVKGTAVEPFANVWRQVVSENSEDRDDLLRMLVLYQHGGIWFDLDTMFVRDLGPLFEHEWIAQGNCNTGMFGNPFTGALFHFYQKSPYACEVLEGAADLFKARESLKTGASNVPKRYLIKGPEIFGSKLYYRIYRRLLHHKIKPWSILPWCFTDPSQCRRSNSLPSMFSNIDFDQDQVQKVFAYHWRDRWSSTPGSIYNYLDSIYKKRTSW</sequence>
<protein>
    <recommendedName>
        <fullName evidence="5">Membrane-bound alpha-1,6-mannosyltransferase Initiation-specific</fullName>
    </recommendedName>
</protein>
<dbReference type="GO" id="GO:0016020">
    <property type="term" value="C:membrane"/>
    <property type="evidence" value="ECO:0007669"/>
    <property type="project" value="GOC"/>
</dbReference>
<reference evidence="3 4" key="1">
    <citation type="journal article" date="2018" name="G3 (Bethesda)">
        <title>Phylogenetic and Phylogenomic Definition of Rhizopus Species.</title>
        <authorList>
            <person name="Gryganskyi A.P."/>
            <person name="Golan J."/>
            <person name="Dolatabadi S."/>
            <person name="Mondo S."/>
            <person name="Robb S."/>
            <person name="Idnurm A."/>
            <person name="Muszewska A."/>
            <person name="Steczkiewicz K."/>
            <person name="Masonjones S."/>
            <person name="Liao H.L."/>
            <person name="Gajdeczka M.T."/>
            <person name="Anike F."/>
            <person name="Vuek A."/>
            <person name="Anishchenko I.M."/>
            <person name="Voigt K."/>
            <person name="de Hoog G.S."/>
            <person name="Smith M.E."/>
            <person name="Heitman J."/>
            <person name="Vilgalys R."/>
            <person name="Stajich J.E."/>
        </authorList>
    </citation>
    <scope>NUCLEOTIDE SEQUENCE [LARGE SCALE GENOMIC DNA]</scope>
    <source>
        <strain evidence="3 4">LSU 92-RS-03</strain>
    </source>
</reference>
<keyword evidence="2" id="KW-0812">Transmembrane</keyword>
<evidence type="ECO:0008006" key="5">
    <source>
        <dbReference type="Google" id="ProtNLM"/>
    </source>
</evidence>
<keyword evidence="2" id="KW-0472">Membrane</keyword>
<dbReference type="AlphaFoldDB" id="A0A367KJ12"/>
<keyword evidence="2" id="KW-1133">Transmembrane helix</keyword>
<comment type="similarity">
    <text evidence="1">Belongs to the glycosyltransferase 32 family.</text>
</comment>
<proteinExistence type="inferred from homology"/>
<dbReference type="OrthoDB" id="409543at2759"/>
<accession>A0A367KJ12</accession>
<feature type="transmembrane region" description="Helical" evidence="2">
    <location>
        <begin position="28"/>
        <end position="46"/>
    </location>
</feature>
<dbReference type="Pfam" id="PF04488">
    <property type="entry name" value="Gly_transf_sug"/>
    <property type="match status" value="1"/>
</dbReference>
<dbReference type="InterPro" id="IPR029044">
    <property type="entry name" value="Nucleotide-diphossugar_trans"/>
</dbReference>
<dbReference type="Proteomes" id="UP000253551">
    <property type="component" value="Unassembled WGS sequence"/>
</dbReference>
<gene>
    <name evidence="3" type="ORF">CU098_011656</name>
</gene>
<dbReference type="SUPFAM" id="SSF53448">
    <property type="entry name" value="Nucleotide-diphospho-sugar transferases"/>
    <property type="match status" value="1"/>
</dbReference>
<evidence type="ECO:0000313" key="4">
    <source>
        <dbReference type="Proteomes" id="UP000253551"/>
    </source>
</evidence>